<dbReference type="PANTHER" id="PTHR31208:SF3">
    <property type="entry name" value="OS01G0953500 PROTEIN"/>
    <property type="match status" value="1"/>
</dbReference>
<dbReference type="PANTHER" id="PTHR31208">
    <property type="entry name" value="EXPRESSED PROTEIN"/>
    <property type="match status" value="1"/>
</dbReference>
<dbReference type="EMBL" id="JBANAX010000638">
    <property type="protein sequence ID" value="KAL1199591.1"/>
    <property type="molecule type" value="Genomic_DNA"/>
</dbReference>
<evidence type="ECO:0000313" key="3">
    <source>
        <dbReference type="Proteomes" id="UP001558713"/>
    </source>
</evidence>
<reference evidence="2 3" key="1">
    <citation type="submission" date="2024-04" db="EMBL/GenBank/DDBJ databases">
        <title>Genome assembly C_amara_ONT_v2.</title>
        <authorList>
            <person name="Yant L."/>
            <person name="Moore C."/>
            <person name="Slenker M."/>
        </authorList>
    </citation>
    <scope>NUCLEOTIDE SEQUENCE [LARGE SCALE GENOMIC DNA]</scope>
    <source>
        <tissue evidence="2">Leaf</tissue>
    </source>
</reference>
<gene>
    <name evidence="2" type="ORF">V5N11_019359</name>
</gene>
<accession>A0ABD1AL55</accession>
<name>A0ABD1AL55_CARAN</name>
<feature type="compositionally biased region" description="Basic and acidic residues" evidence="1">
    <location>
        <begin position="50"/>
        <end position="87"/>
    </location>
</feature>
<keyword evidence="3" id="KW-1185">Reference proteome</keyword>
<feature type="region of interest" description="Disordered" evidence="1">
    <location>
        <begin position="49"/>
        <end position="87"/>
    </location>
</feature>
<protein>
    <submittedName>
        <fullName evidence="2">Uncharacterized protein</fullName>
    </submittedName>
</protein>
<dbReference type="Proteomes" id="UP001558713">
    <property type="component" value="Unassembled WGS sequence"/>
</dbReference>
<evidence type="ECO:0000256" key="1">
    <source>
        <dbReference type="SAM" id="MobiDB-lite"/>
    </source>
</evidence>
<dbReference type="AlphaFoldDB" id="A0ABD1AL55"/>
<feature type="compositionally biased region" description="Low complexity" evidence="1">
    <location>
        <begin position="136"/>
        <end position="147"/>
    </location>
</feature>
<organism evidence="2 3">
    <name type="scientific">Cardamine amara subsp. amara</name>
    <dbReference type="NCBI Taxonomy" id="228776"/>
    <lineage>
        <taxon>Eukaryota</taxon>
        <taxon>Viridiplantae</taxon>
        <taxon>Streptophyta</taxon>
        <taxon>Embryophyta</taxon>
        <taxon>Tracheophyta</taxon>
        <taxon>Spermatophyta</taxon>
        <taxon>Magnoliopsida</taxon>
        <taxon>eudicotyledons</taxon>
        <taxon>Gunneridae</taxon>
        <taxon>Pentapetalae</taxon>
        <taxon>rosids</taxon>
        <taxon>malvids</taxon>
        <taxon>Brassicales</taxon>
        <taxon>Brassicaceae</taxon>
        <taxon>Cardamineae</taxon>
        <taxon>Cardamine</taxon>
    </lineage>
</organism>
<comment type="caution">
    <text evidence="2">The sequence shown here is derived from an EMBL/GenBank/DDBJ whole genome shotgun (WGS) entry which is preliminary data.</text>
</comment>
<proteinExistence type="predicted"/>
<sequence>MNVKSGNASVFFLGSTHGPETDITMLCSEEKELYGNGSFMASSSITTSLSDDKNTAYSNEKEMTEVLRRRSREGEKEENKDKKMNEETKMQKQIAEMYMRSMQQFAVSLAKMKLPMDLHNKPHEEYHNNDSTQIQNRNNNAHSDNNNDGMEKKKRRSRVFTVAELSFDGVTNTNKFINIFSFFG</sequence>
<evidence type="ECO:0000313" key="2">
    <source>
        <dbReference type="EMBL" id="KAL1199591.1"/>
    </source>
</evidence>
<feature type="region of interest" description="Disordered" evidence="1">
    <location>
        <begin position="122"/>
        <end position="155"/>
    </location>
</feature>